<name>A0A2N5XK98_9HYPH</name>
<keyword evidence="4" id="KW-0998">Cell outer membrane</keyword>
<proteinExistence type="inferred from homology"/>
<sequence length="253" mass="26763">MSASINRSNNSLKFKQPRRAHPSDAMTNMALTSISFLPITTLSGCLIAAIIPASAISADMPSMPGLYSDAGPAPRLTWEGSYMGLQIGAGQMGGEITSTTKTEFDKGGFAGGLYAGHNWQVSNFVLGLEADLTYMGNKKSFSHATLGTVKAQNNWSTSLKGRVGLPIDRFMPYLSAGVTAADYKLTANGVSKTTTNASINLGAGVEYALSDQVHLRADYSLNGLNAMKKNFAGTQVKSEAASHRLMLGVSYSF</sequence>
<keyword evidence="2" id="KW-0732">Signal</keyword>
<evidence type="ECO:0000256" key="6">
    <source>
        <dbReference type="SAM" id="MobiDB-lite"/>
    </source>
</evidence>
<dbReference type="AlphaFoldDB" id="A0A2N5XK98"/>
<comment type="caution">
    <text evidence="8">The sequence shown here is derived from an EMBL/GenBank/DDBJ whole genome shotgun (WGS) entry which is preliminary data.</text>
</comment>
<dbReference type="EMBL" id="PKUQ01000055">
    <property type="protein sequence ID" value="PLW74949.1"/>
    <property type="molecule type" value="Genomic_DNA"/>
</dbReference>
<evidence type="ECO:0000256" key="4">
    <source>
        <dbReference type="ARBA" id="ARBA00023237"/>
    </source>
</evidence>
<dbReference type="GO" id="GO:0009279">
    <property type="term" value="C:cell outer membrane"/>
    <property type="evidence" value="ECO:0007669"/>
    <property type="project" value="UniProtKB-SubCell"/>
</dbReference>
<feature type="domain" description="Outer membrane protein beta-barrel" evidence="7">
    <location>
        <begin position="73"/>
        <end position="253"/>
    </location>
</feature>
<dbReference type="SUPFAM" id="SSF56925">
    <property type="entry name" value="OMPA-like"/>
    <property type="match status" value="1"/>
</dbReference>
<evidence type="ECO:0000256" key="1">
    <source>
        <dbReference type="ARBA" id="ARBA00004442"/>
    </source>
</evidence>
<dbReference type="Gene3D" id="2.40.160.20">
    <property type="match status" value="1"/>
</dbReference>
<dbReference type="InterPro" id="IPR027385">
    <property type="entry name" value="Beta-barrel_OMP"/>
</dbReference>
<accession>A0A2N5XK98</accession>
<gene>
    <name evidence="8" type="ORF">C0081_21845</name>
</gene>
<evidence type="ECO:0000313" key="8">
    <source>
        <dbReference type="EMBL" id="PLW74949.1"/>
    </source>
</evidence>
<evidence type="ECO:0000256" key="3">
    <source>
        <dbReference type="ARBA" id="ARBA00023136"/>
    </source>
</evidence>
<evidence type="ECO:0000256" key="2">
    <source>
        <dbReference type="ARBA" id="ARBA00022729"/>
    </source>
</evidence>
<dbReference type="Pfam" id="PF13505">
    <property type="entry name" value="OMP_b-brl"/>
    <property type="match status" value="1"/>
</dbReference>
<evidence type="ECO:0000259" key="7">
    <source>
        <dbReference type="Pfam" id="PF13505"/>
    </source>
</evidence>
<dbReference type="InterPro" id="IPR011250">
    <property type="entry name" value="OMP/PagP_B-barrel"/>
</dbReference>
<keyword evidence="9" id="KW-1185">Reference proteome</keyword>
<dbReference type="PANTHER" id="PTHR34001:SF3">
    <property type="entry name" value="BLL7405 PROTEIN"/>
    <property type="match status" value="1"/>
</dbReference>
<comment type="subcellular location">
    <subcellularLocation>
        <location evidence="1">Cell outer membrane</location>
    </subcellularLocation>
</comment>
<evidence type="ECO:0000256" key="5">
    <source>
        <dbReference type="ARBA" id="ARBA00038306"/>
    </source>
</evidence>
<dbReference type="Proteomes" id="UP000234881">
    <property type="component" value="Unassembled WGS sequence"/>
</dbReference>
<dbReference type="InterPro" id="IPR051692">
    <property type="entry name" value="OMP-like"/>
</dbReference>
<protein>
    <submittedName>
        <fullName evidence="8">Porin family protein</fullName>
    </submittedName>
</protein>
<comment type="similarity">
    <text evidence="5">Belongs to the Omp25/RopB family.</text>
</comment>
<organism evidence="8 9">
    <name type="scientific">Cohaesibacter celericrescens</name>
    <dbReference type="NCBI Taxonomy" id="2067669"/>
    <lineage>
        <taxon>Bacteria</taxon>
        <taxon>Pseudomonadati</taxon>
        <taxon>Pseudomonadota</taxon>
        <taxon>Alphaproteobacteria</taxon>
        <taxon>Hyphomicrobiales</taxon>
        <taxon>Cohaesibacteraceae</taxon>
    </lineage>
</organism>
<feature type="compositionally biased region" description="Polar residues" evidence="6">
    <location>
        <begin position="1"/>
        <end position="13"/>
    </location>
</feature>
<evidence type="ECO:0000313" key="9">
    <source>
        <dbReference type="Proteomes" id="UP000234881"/>
    </source>
</evidence>
<dbReference type="PANTHER" id="PTHR34001">
    <property type="entry name" value="BLL7405 PROTEIN"/>
    <property type="match status" value="1"/>
</dbReference>
<feature type="region of interest" description="Disordered" evidence="6">
    <location>
        <begin position="1"/>
        <end position="21"/>
    </location>
</feature>
<dbReference type="OrthoDB" id="9815357at2"/>
<keyword evidence="3" id="KW-0472">Membrane</keyword>
<reference evidence="8 9" key="1">
    <citation type="submission" date="2018-01" db="EMBL/GenBank/DDBJ databases">
        <title>The draft genome sequence of Cohaesibacter sp. H1304.</title>
        <authorList>
            <person name="Wang N.-N."/>
            <person name="Du Z.-J."/>
        </authorList>
    </citation>
    <scope>NUCLEOTIDE SEQUENCE [LARGE SCALE GENOMIC DNA]</scope>
    <source>
        <strain evidence="8 9">H1304</strain>
    </source>
</reference>